<reference evidence="1" key="1">
    <citation type="journal article" date="2023" name="bioRxiv">
        <title>Improved chromosome-level genome assembly for marigold (Tagetes erecta).</title>
        <authorList>
            <person name="Jiang F."/>
            <person name="Yuan L."/>
            <person name="Wang S."/>
            <person name="Wang H."/>
            <person name="Xu D."/>
            <person name="Wang A."/>
            <person name="Fan W."/>
        </authorList>
    </citation>
    <scope>NUCLEOTIDE SEQUENCE</scope>
    <source>
        <strain evidence="1">WSJ</strain>
        <tissue evidence="1">Leaf</tissue>
    </source>
</reference>
<comment type="caution">
    <text evidence="1">The sequence shown here is derived from an EMBL/GenBank/DDBJ whole genome shotgun (WGS) entry which is preliminary data.</text>
</comment>
<accession>A0AAD8L1Y7</accession>
<dbReference type="Proteomes" id="UP001229421">
    <property type="component" value="Unassembled WGS sequence"/>
</dbReference>
<evidence type="ECO:0000313" key="1">
    <source>
        <dbReference type="EMBL" id="KAK1431558.1"/>
    </source>
</evidence>
<dbReference type="AlphaFoldDB" id="A0AAD8L1Y7"/>
<organism evidence="1 2">
    <name type="scientific">Tagetes erecta</name>
    <name type="common">African marigold</name>
    <dbReference type="NCBI Taxonomy" id="13708"/>
    <lineage>
        <taxon>Eukaryota</taxon>
        <taxon>Viridiplantae</taxon>
        <taxon>Streptophyta</taxon>
        <taxon>Embryophyta</taxon>
        <taxon>Tracheophyta</taxon>
        <taxon>Spermatophyta</taxon>
        <taxon>Magnoliopsida</taxon>
        <taxon>eudicotyledons</taxon>
        <taxon>Gunneridae</taxon>
        <taxon>Pentapetalae</taxon>
        <taxon>asterids</taxon>
        <taxon>campanulids</taxon>
        <taxon>Asterales</taxon>
        <taxon>Asteraceae</taxon>
        <taxon>Asteroideae</taxon>
        <taxon>Heliantheae alliance</taxon>
        <taxon>Tageteae</taxon>
        <taxon>Tagetes</taxon>
    </lineage>
</organism>
<protein>
    <submittedName>
        <fullName evidence="1">Uncharacterized protein</fullName>
    </submittedName>
</protein>
<dbReference type="EMBL" id="JAUHHV010000002">
    <property type="protein sequence ID" value="KAK1431558.1"/>
    <property type="molecule type" value="Genomic_DNA"/>
</dbReference>
<sequence length="97" mass="11214">MTTLAGGRVWNRSLPEKNCRFQAGEPAQTLRKPVKKTESELEPVHVGTGLEVKRKIDFCTSSLFEVFYGFVSRLDGNWRQFVSIWARWIKEKSLLLL</sequence>
<name>A0AAD8L1Y7_TARER</name>
<proteinExistence type="predicted"/>
<evidence type="ECO:0000313" key="2">
    <source>
        <dbReference type="Proteomes" id="UP001229421"/>
    </source>
</evidence>
<keyword evidence="2" id="KW-1185">Reference proteome</keyword>
<gene>
    <name evidence="1" type="ORF">QVD17_08018</name>
</gene>